<protein>
    <submittedName>
        <fullName evidence="6">SAM-dependent MTase TRM10-type domain-containing protein</fullName>
    </submittedName>
</protein>
<dbReference type="GO" id="GO:0005654">
    <property type="term" value="C:nucleoplasm"/>
    <property type="evidence" value="ECO:0007669"/>
    <property type="project" value="TreeGrafter"/>
</dbReference>
<evidence type="ECO:0000256" key="1">
    <source>
        <dbReference type="ARBA" id="ARBA00022603"/>
    </source>
</evidence>
<dbReference type="InterPro" id="IPR038459">
    <property type="entry name" value="MT_TRM10-typ_sf"/>
</dbReference>
<organism evidence="5 6">
    <name type="scientific">Ascaris lumbricoides</name>
    <name type="common">Giant roundworm</name>
    <dbReference type="NCBI Taxonomy" id="6252"/>
    <lineage>
        <taxon>Eukaryota</taxon>
        <taxon>Metazoa</taxon>
        <taxon>Ecdysozoa</taxon>
        <taxon>Nematoda</taxon>
        <taxon>Chromadorea</taxon>
        <taxon>Rhabditida</taxon>
        <taxon>Spirurina</taxon>
        <taxon>Ascaridomorpha</taxon>
        <taxon>Ascaridoidea</taxon>
        <taxon>Ascarididae</taxon>
        <taxon>Ascaris</taxon>
    </lineage>
</organism>
<dbReference type="AlphaFoldDB" id="A0A9J2NZ27"/>
<dbReference type="GO" id="GO:0008168">
    <property type="term" value="F:methyltransferase activity"/>
    <property type="evidence" value="ECO:0007669"/>
    <property type="project" value="UniProtKB-KW"/>
</dbReference>
<dbReference type="InterPro" id="IPR028564">
    <property type="entry name" value="MT_TRM10-typ"/>
</dbReference>
<evidence type="ECO:0000259" key="4">
    <source>
        <dbReference type="PROSITE" id="PS51675"/>
    </source>
</evidence>
<dbReference type="PANTHER" id="PTHR13563:SF19">
    <property type="entry name" value="TRNA METHYLTRANSFERASE 10 HOMOLOG B"/>
    <property type="match status" value="1"/>
</dbReference>
<dbReference type="GO" id="GO:0002939">
    <property type="term" value="P:tRNA N1-guanine methylation"/>
    <property type="evidence" value="ECO:0007669"/>
    <property type="project" value="TreeGrafter"/>
</dbReference>
<feature type="domain" description="SAM-dependent MTase TRM10-type" evidence="4">
    <location>
        <begin position="129"/>
        <end position="330"/>
    </location>
</feature>
<sequence>MSRSDGLREGRSSRERVVKIGEMAIRYGCAEGASNGREGITRSSEHKGSLSMTGVAVREVDSLIKTSGGDGTIGSDESFVDFCEQFDALLRPIDAETVIVDWQNDRVNRKQTRYKKVLAYRRLKRKEERKRRRLRKTNSNVECFHLDSHLNIIVDLGFTEAMNEKEMGKLVRQMGRVWGLQKRYVGLKTTLLSPCGKFLEEARRVLTGFNSFQWNVSFAHIAECSNNPLIYLSPDASIAPLEFVSPSVTYVIGGIVDESGAGSLSKDKAESLDIEVRRLPIVEYMRRSEHGTFNIMLAINQVVEVLVRYAYCQRWDESLAAVVPKRSGYVPIST</sequence>
<proteinExistence type="predicted"/>
<name>A0A9J2NZ27_ASCLU</name>
<evidence type="ECO:0000313" key="6">
    <source>
        <dbReference type="WBParaSite" id="ALUE_0000281001-mRNA-1"/>
    </source>
</evidence>
<keyword evidence="5" id="KW-1185">Reference proteome</keyword>
<evidence type="ECO:0000256" key="3">
    <source>
        <dbReference type="ARBA" id="ARBA00022691"/>
    </source>
</evidence>
<evidence type="ECO:0000256" key="2">
    <source>
        <dbReference type="ARBA" id="ARBA00022679"/>
    </source>
</evidence>
<accession>A0A9J2NZ27</accession>
<dbReference type="WBParaSite" id="ALUE_0000281001-mRNA-1">
    <property type="protein sequence ID" value="ALUE_0000281001-mRNA-1"/>
    <property type="gene ID" value="ALUE_0000281001"/>
</dbReference>
<dbReference type="PANTHER" id="PTHR13563">
    <property type="entry name" value="TRNA (GUANINE-9-) METHYLTRANSFERASE"/>
    <property type="match status" value="1"/>
</dbReference>
<dbReference type="Gene3D" id="3.40.1280.30">
    <property type="match status" value="1"/>
</dbReference>
<dbReference type="Proteomes" id="UP000036681">
    <property type="component" value="Unplaced"/>
</dbReference>
<keyword evidence="2" id="KW-0808">Transferase</keyword>
<dbReference type="CDD" id="cd18089">
    <property type="entry name" value="SPOUT_Trm10-like"/>
    <property type="match status" value="1"/>
</dbReference>
<keyword evidence="1" id="KW-0489">Methyltransferase</keyword>
<dbReference type="GO" id="GO:0000049">
    <property type="term" value="F:tRNA binding"/>
    <property type="evidence" value="ECO:0007669"/>
    <property type="project" value="TreeGrafter"/>
</dbReference>
<reference evidence="6" key="1">
    <citation type="submission" date="2023-03" db="UniProtKB">
        <authorList>
            <consortium name="WormBaseParasite"/>
        </authorList>
    </citation>
    <scope>IDENTIFICATION</scope>
</reference>
<dbReference type="PROSITE" id="PS51675">
    <property type="entry name" value="SAM_MT_TRM10"/>
    <property type="match status" value="1"/>
</dbReference>
<dbReference type="InterPro" id="IPR007356">
    <property type="entry name" value="tRNA_m1G_MeTrfase_euk"/>
</dbReference>
<evidence type="ECO:0000313" key="5">
    <source>
        <dbReference type="Proteomes" id="UP000036681"/>
    </source>
</evidence>
<keyword evidence="3" id="KW-0949">S-adenosyl-L-methionine</keyword>